<proteinExistence type="predicted"/>
<evidence type="ECO:0000313" key="1">
    <source>
        <dbReference type="EMBL" id="TLD91473.1"/>
    </source>
</evidence>
<feature type="non-terminal residue" evidence="1">
    <location>
        <position position="106"/>
    </location>
</feature>
<reference evidence="1 2" key="1">
    <citation type="journal article" date="2014" name="Genome Announc.">
        <title>Draft genome sequences of eight enterohepatic helicobacter species isolated from both laboratory and wild rodents.</title>
        <authorList>
            <person name="Sheh A."/>
            <person name="Shen Z."/>
            <person name="Fox J.G."/>
        </authorList>
    </citation>
    <scope>NUCLEOTIDE SEQUENCE [LARGE SCALE GENOMIC DNA]</scope>
    <source>
        <strain evidence="1 2">ATCC 49310</strain>
    </source>
</reference>
<dbReference type="EMBL" id="JRPK02000127">
    <property type="protein sequence ID" value="TLD91473.1"/>
    <property type="molecule type" value="Genomic_DNA"/>
</dbReference>
<dbReference type="Proteomes" id="UP000029861">
    <property type="component" value="Unassembled WGS sequence"/>
</dbReference>
<name>A0A4U8SX16_9HELI</name>
<comment type="caution">
    <text evidence="1">The sequence shown here is derived from an EMBL/GenBank/DDBJ whole genome shotgun (WGS) entry which is preliminary data.</text>
</comment>
<sequence length="106" mass="11372">MHRIALAPLVAGSSFIGLVLEGVLAALGMTSIPAFVIVGTISALTAGILMNTQAGKWVVNGITEYLVKPLIDSIESKLQSFFSMFDSNPLEYELVPNPTLESKDYQ</sequence>
<gene>
    <name evidence="1" type="ORF">LS80_011210</name>
</gene>
<protein>
    <submittedName>
        <fullName evidence="1">Uncharacterized protein</fullName>
    </submittedName>
</protein>
<organism evidence="1 2">
    <name type="scientific">Helicobacter trogontum</name>
    <dbReference type="NCBI Taxonomy" id="50960"/>
    <lineage>
        <taxon>Bacteria</taxon>
        <taxon>Pseudomonadati</taxon>
        <taxon>Campylobacterota</taxon>
        <taxon>Epsilonproteobacteria</taxon>
        <taxon>Campylobacterales</taxon>
        <taxon>Helicobacteraceae</taxon>
        <taxon>Helicobacter</taxon>
    </lineage>
</organism>
<evidence type="ECO:0000313" key="2">
    <source>
        <dbReference type="Proteomes" id="UP000029861"/>
    </source>
</evidence>
<accession>A0A4U8SX16</accession>
<dbReference type="AlphaFoldDB" id="A0A4U8SX16"/>